<comment type="caution">
    <text evidence="1">The sequence shown here is derived from an EMBL/GenBank/DDBJ whole genome shotgun (WGS) entry which is preliminary data.</text>
</comment>
<organism evidence="1 2">
    <name type="scientific">Cichorium intybus</name>
    <name type="common">Chicory</name>
    <dbReference type="NCBI Taxonomy" id="13427"/>
    <lineage>
        <taxon>Eukaryota</taxon>
        <taxon>Viridiplantae</taxon>
        <taxon>Streptophyta</taxon>
        <taxon>Embryophyta</taxon>
        <taxon>Tracheophyta</taxon>
        <taxon>Spermatophyta</taxon>
        <taxon>Magnoliopsida</taxon>
        <taxon>eudicotyledons</taxon>
        <taxon>Gunneridae</taxon>
        <taxon>Pentapetalae</taxon>
        <taxon>asterids</taxon>
        <taxon>campanulids</taxon>
        <taxon>Asterales</taxon>
        <taxon>Asteraceae</taxon>
        <taxon>Cichorioideae</taxon>
        <taxon>Cichorieae</taxon>
        <taxon>Cichoriinae</taxon>
        <taxon>Cichorium</taxon>
    </lineage>
</organism>
<name>A0ACB9E2A2_CICIN</name>
<gene>
    <name evidence="1" type="ORF">L2E82_25104</name>
</gene>
<reference evidence="2" key="1">
    <citation type="journal article" date="2022" name="Mol. Ecol. Resour.">
        <title>The genomes of chicory, endive, great burdock and yacon provide insights into Asteraceae palaeo-polyploidization history and plant inulin production.</title>
        <authorList>
            <person name="Fan W."/>
            <person name="Wang S."/>
            <person name="Wang H."/>
            <person name="Wang A."/>
            <person name="Jiang F."/>
            <person name="Liu H."/>
            <person name="Zhao H."/>
            <person name="Xu D."/>
            <person name="Zhang Y."/>
        </authorList>
    </citation>
    <scope>NUCLEOTIDE SEQUENCE [LARGE SCALE GENOMIC DNA]</scope>
    <source>
        <strain evidence="2">cv. Punajuju</strain>
    </source>
</reference>
<evidence type="ECO:0000313" key="2">
    <source>
        <dbReference type="Proteomes" id="UP001055811"/>
    </source>
</evidence>
<accession>A0ACB9E2A2</accession>
<protein>
    <submittedName>
        <fullName evidence="1">Uncharacterized protein</fullName>
    </submittedName>
</protein>
<reference evidence="1 2" key="2">
    <citation type="journal article" date="2022" name="Mol. Ecol. Resour.">
        <title>The genomes of chicory, endive, great burdock and yacon provide insights into Asteraceae paleo-polyploidization history and plant inulin production.</title>
        <authorList>
            <person name="Fan W."/>
            <person name="Wang S."/>
            <person name="Wang H."/>
            <person name="Wang A."/>
            <person name="Jiang F."/>
            <person name="Liu H."/>
            <person name="Zhao H."/>
            <person name="Xu D."/>
            <person name="Zhang Y."/>
        </authorList>
    </citation>
    <scope>NUCLEOTIDE SEQUENCE [LARGE SCALE GENOMIC DNA]</scope>
    <source>
        <strain evidence="2">cv. Punajuju</strain>
        <tissue evidence="1">Leaves</tissue>
    </source>
</reference>
<evidence type="ECO:0000313" key="1">
    <source>
        <dbReference type="EMBL" id="KAI3753059.1"/>
    </source>
</evidence>
<dbReference type="Proteomes" id="UP001055811">
    <property type="component" value="Linkage Group LG04"/>
</dbReference>
<dbReference type="EMBL" id="CM042012">
    <property type="protein sequence ID" value="KAI3753059.1"/>
    <property type="molecule type" value="Genomic_DNA"/>
</dbReference>
<sequence>MFEEFIIGGRSDPRERKERLAFDPMEASPSRFNLAFDFSFTGTIPKNYNTKSIRWILLKEPNIATDAHRMDFKIEESGLIG</sequence>
<keyword evidence="2" id="KW-1185">Reference proteome</keyword>
<proteinExistence type="predicted"/>